<proteinExistence type="predicted"/>
<gene>
    <name evidence="1" type="ORF">MTUNDRAET4_3100</name>
</gene>
<dbReference type="KEGG" id="mtun:MTUNDRAET4_3100"/>
<dbReference type="SUPFAM" id="SSF52402">
    <property type="entry name" value="Adenine nucleotide alpha hydrolases-like"/>
    <property type="match status" value="1"/>
</dbReference>
<evidence type="ECO:0008006" key="3">
    <source>
        <dbReference type="Google" id="ProtNLM"/>
    </source>
</evidence>
<evidence type="ECO:0000313" key="2">
    <source>
        <dbReference type="Proteomes" id="UP000294360"/>
    </source>
</evidence>
<sequence>MYNHILIPTDGSPLSIVAMEKSIDFARETGGQGHRHNDRGAVSCHFFRRRSDFENARRP</sequence>
<reference evidence="1 2" key="1">
    <citation type="submission" date="2019-03" db="EMBL/GenBank/DDBJ databases">
        <authorList>
            <person name="Kox A.R. M."/>
        </authorList>
    </citation>
    <scope>NUCLEOTIDE SEQUENCE [LARGE SCALE GENOMIC DNA]</scope>
    <source>
        <strain evidence="1">MTUNDRAET4 annotated genome</strain>
    </source>
</reference>
<dbReference type="Proteomes" id="UP000294360">
    <property type="component" value="Chromosome"/>
</dbReference>
<protein>
    <recommendedName>
        <fullName evidence="3">UspA domain-containing protein</fullName>
    </recommendedName>
</protein>
<name>A0A4U8Z3G7_METTU</name>
<organism evidence="1 2">
    <name type="scientific">Methylocella tundrae</name>
    <dbReference type="NCBI Taxonomy" id="227605"/>
    <lineage>
        <taxon>Bacteria</taxon>
        <taxon>Pseudomonadati</taxon>
        <taxon>Pseudomonadota</taxon>
        <taxon>Alphaproteobacteria</taxon>
        <taxon>Hyphomicrobiales</taxon>
        <taxon>Beijerinckiaceae</taxon>
        <taxon>Methylocella</taxon>
    </lineage>
</organism>
<evidence type="ECO:0000313" key="1">
    <source>
        <dbReference type="EMBL" id="VFU09987.1"/>
    </source>
</evidence>
<accession>A0A4U8Z3G7</accession>
<dbReference type="AlphaFoldDB" id="A0A4U8Z3G7"/>
<dbReference type="EMBL" id="LR536450">
    <property type="protein sequence ID" value="VFU09987.1"/>
    <property type="molecule type" value="Genomic_DNA"/>
</dbReference>